<dbReference type="KEGG" id="mtw:CQW49_01930"/>
<keyword evidence="1" id="KW-1133">Transmembrane helix</keyword>
<feature type="transmembrane region" description="Helical" evidence="1">
    <location>
        <begin position="62"/>
        <end position="85"/>
    </location>
</feature>
<protein>
    <submittedName>
        <fullName evidence="2">Uncharacterized protein</fullName>
    </submittedName>
</protein>
<gene>
    <name evidence="2" type="ORF">CQW49_01930</name>
</gene>
<evidence type="ECO:0000313" key="3">
    <source>
        <dbReference type="Proteomes" id="UP000230709"/>
    </source>
</evidence>
<dbReference type="Proteomes" id="UP000230709">
    <property type="component" value="Chromosome"/>
</dbReference>
<name>A0A2D2CVW7_METT3</name>
<keyword evidence="1" id="KW-0472">Membrane</keyword>
<feature type="transmembrane region" description="Helical" evidence="1">
    <location>
        <begin position="35"/>
        <end position="56"/>
    </location>
</feature>
<dbReference type="RefSeq" id="WP_003612798.1">
    <property type="nucleotide sequence ID" value="NZ_ADVE02000001.1"/>
</dbReference>
<proteinExistence type="predicted"/>
<keyword evidence="1" id="KW-0812">Transmembrane</keyword>
<evidence type="ECO:0000256" key="1">
    <source>
        <dbReference type="SAM" id="Phobius"/>
    </source>
</evidence>
<dbReference type="EMBL" id="CP023737">
    <property type="protein sequence ID" value="ATQ66789.1"/>
    <property type="molecule type" value="Genomic_DNA"/>
</dbReference>
<reference evidence="3" key="1">
    <citation type="submission" date="2017-10" db="EMBL/GenBank/DDBJ databases">
        <title>Completed PacBio SMRT sequence of Methylosinus trichosporium OB3b reveals presence of a third large plasmid.</title>
        <authorList>
            <person name="Charles T.C."/>
            <person name="Lynch M.D.J."/>
            <person name="Heil J.R."/>
            <person name="Cheng J."/>
        </authorList>
    </citation>
    <scope>NUCLEOTIDE SEQUENCE [LARGE SCALE GENOMIC DNA]</scope>
    <source>
        <strain evidence="3">OB3b</strain>
    </source>
</reference>
<dbReference type="STRING" id="595536.GCA_000178815_00558"/>
<evidence type="ECO:0000313" key="2">
    <source>
        <dbReference type="EMBL" id="ATQ66789.1"/>
    </source>
</evidence>
<keyword evidence="3" id="KW-1185">Reference proteome</keyword>
<accession>A0A2D2CVW7</accession>
<dbReference type="AlphaFoldDB" id="A0A2D2CVW7"/>
<feature type="transmembrane region" description="Helical" evidence="1">
    <location>
        <begin position="6"/>
        <end position="23"/>
    </location>
</feature>
<sequence>MTATFLLATALLGVLAGAVLLYGGTSRQNLLPRSLAAAPSLLGAAVFLLVAGAALQPLMAPLTAFFTELVLLMTLLIALPIVAALRKGRGR</sequence>
<organism evidence="2 3">
    <name type="scientific">Methylosinus trichosporium (strain ATCC 35070 / NCIMB 11131 / UNIQEM 75 / OB3b)</name>
    <dbReference type="NCBI Taxonomy" id="595536"/>
    <lineage>
        <taxon>Bacteria</taxon>
        <taxon>Pseudomonadati</taxon>
        <taxon>Pseudomonadota</taxon>
        <taxon>Alphaproteobacteria</taxon>
        <taxon>Hyphomicrobiales</taxon>
        <taxon>Methylocystaceae</taxon>
        <taxon>Methylosinus</taxon>
    </lineage>
</organism>